<dbReference type="KEGG" id="cthr:CTHT_0063630"/>
<keyword evidence="1" id="KW-0343">GTPase activation</keyword>
<dbReference type="OMA" id="ECPSLCH"/>
<feature type="region of interest" description="Disordered" evidence="4">
    <location>
        <begin position="650"/>
        <end position="709"/>
    </location>
</feature>
<feature type="compositionally biased region" description="Polar residues" evidence="4">
    <location>
        <begin position="348"/>
        <end position="362"/>
    </location>
</feature>
<feature type="compositionally biased region" description="Polar residues" evidence="4">
    <location>
        <begin position="91"/>
        <end position="100"/>
    </location>
</feature>
<name>G0SEG1_CHATD</name>
<dbReference type="PANTHER" id="PTHR24113">
    <property type="entry name" value="RAN GTPASE-ACTIVATING PROTEIN 1"/>
    <property type="match status" value="1"/>
</dbReference>
<evidence type="ECO:0000256" key="1">
    <source>
        <dbReference type="ARBA" id="ARBA00022468"/>
    </source>
</evidence>
<dbReference type="SMART" id="SM00368">
    <property type="entry name" value="LRR_RI"/>
    <property type="match status" value="5"/>
</dbReference>
<feature type="compositionally biased region" description="Low complexity" evidence="4">
    <location>
        <begin position="279"/>
        <end position="294"/>
    </location>
</feature>
<dbReference type="RefSeq" id="XP_006696669.1">
    <property type="nucleotide sequence ID" value="XM_006696606.1"/>
</dbReference>
<evidence type="ECO:0000313" key="5">
    <source>
        <dbReference type="EMBL" id="EGS18338.1"/>
    </source>
</evidence>
<dbReference type="HOGENOM" id="CLU_004016_0_0_1"/>
<feature type="compositionally biased region" description="Basic and acidic residues" evidence="4">
    <location>
        <begin position="668"/>
        <end position="696"/>
    </location>
</feature>
<reference evidence="5 6" key="1">
    <citation type="journal article" date="2011" name="Cell">
        <title>Insight into structure and assembly of the nuclear pore complex by utilizing the genome of a eukaryotic thermophile.</title>
        <authorList>
            <person name="Amlacher S."/>
            <person name="Sarges P."/>
            <person name="Flemming D."/>
            <person name="van Noort V."/>
            <person name="Kunze R."/>
            <person name="Devos D.P."/>
            <person name="Arumugam M."/>
            <person name="Bork P."/>
            <person name="Hurt E."/>
        </authorList>
    </citation>
    <scope>NUCLEOTIDE SEQUENCE [LARGE SCALE GENOMIC DNA]</scope>
    <source>
        <strain evidence="6">DSM 1495 / CBS 144.50 / IMI 039719</strain>
    </source>
</reference>
<feature type="region of interest" description="Disordered" evidence="4">
    <location>
        <begin position="1"/>
        <end position="137"/>
    </location>
</feature>
<accession>G0SEG1</accession>
<dbReference type="GO" id="GO:0048471">
    <property type="term" value="C:perinuclear region of cytoplasm"/>
    <property type="evidence" value="ECO:0007669"/>
    <property type="project" value="TreeGrafter"/>
</dbReference>
<dbReference type="Proteomes" id="UP000008066">
    <property type="component" value="Unassembled WGS sequence"/>
</dbReference>
<keyword evidence="2" id="KW-0433">Leucine-rich repeat</keyword>
<dbReference type="eggNOG" id="ENOG502QYHN">
    <property type="taxonomic scope" value="Eukaryota"/>
</dbReference>
<dbReference type="InterPro" id="IPR027038">
    <property type="entry name" value="RanGap"/>
</dbReference>
<dbReference type="InterPro" id="IPR032675">
    <property type="entry name" value="LRR_dom_sf"/>
</dbReference>
<dbReference type="EMBL" id="GL988046">
    <property type="protein sequence ID" value="EGS18338.1"/>
    <property type="molecule type" value="Genomic_DNA"/>
</dbReference>
<dbReference type="Pfam" id="PF13516">
    <property type="entry name" value="LRR_6"/>
    <property type="match status" value="1"/>
</dbReference>
<feature type="region of interest" description="Disordered" evidence="4">
    <location>
        <begin position="1191"/>
        <end position="1275"/>
    </location>
</feature>
<feature type="compositionally biased region" description="Polar residues" evidence="4">
    <location>
        <begin position="67"/>
        <end position="79"/>
    </location>
</feature>
<feature type="compositionally biased region" description="Basic and acidic residues" evidence="4">
    <location>
        <begin position="303"/>
        <end position="319"/>
    </location>
</feature>
<dbReference type="GO" id="GO:0006913">
    <property type="term" value="P:nucleocytoplasmic transport"/>
    <property type="evidence" value="ECO:0007669"/>
    <property type="project" value="TreeGrafter"/>
</dbReference>
<protein>
    <recommendedName>
        <fullName evidence="7">RNI-like protein</fullName>
    </recommendedName>
</protein>
<dbReference type="SUPFAM" id="SSF52047">
    <property type="entry name" value="RNI-like"/>
    <property type="match status" value="1"/>
</dbReference>
<dbReference type="OrthoDB" id="8436363at2759"/>
<proteinExistence type="predicted"/>
<dbReference type="GO" id="GO:0005634">
    <property type="term" value="C:nucleus"/>
    <property type="evidence" value="ECO:0007669"/>
    <property type="project" value="TreeGrafter"/>
</dbReference>
<dbReference type="GeneID" id="18260401"/>
<dbReference type="GO" id="GO:0005096">
    <property type="term" value="F:GTPase activator activity"/>
    <property type="evidence" value="ECO:0007669"/>
    <property type="project" value="UniProtKB-KW"/>
</dbReference>
<feature type="compositionally biased region" description="Low complexity" evidence="4">
    <location>
        <begin position="101"/>
        <end position="137"/>
    </location>
</feature>
<evidence type="ECO:0000313" key="6">
    <source>
        <dbReference type="Proteomes" id="UP000008066"/>
    </source>
</evidence>
<organism evidence="6">
    <name type="scientific">Chaetomium thermophilum (strain DSM 1495 / CBS 144.50 / IMI 039719)</name>
    <name type="common">Thermochaetoides thermophila</name>
    <dbReference type="NCBI Taxonomy" id="759272"/>
    <lineage>
        <taxon>Eukaryota</taxon>
        <taxon>Fungi</taxon>
        <taxon>Dikarya</taxon>
        <taxon>Ascomycota</taxon>
        <taxon>Pezizomycotina</taxon>
        <taxon>Sordariomycetes</taxon>
        <taxon>Sordariomycetidae</taxon>
        <taxon>Sordariales</taxon>
        <taxon>Chaetomiaceae</taxon>
        <taxon>Thermochaetoides</taxon>
    </lineage>
</organism>
<feature type="region of interest" description="Disordered" evidence="4">
    <location>
        <begin position="1061"/>
        <end position="1142"/>
    </location>
</feature>
<dbReference type="GO" id="GO:0031267">
    <property type="term" value="F:small GTPase binding"/>
    <property type="evidence" value="ECO:0007669"/>
    <property type="project" value="TreeGrafter"/>
</dbReference>
<feature type="region of interest" description="Disordered" evidence="4">
    <location>
        <begin position="472"/>
        <end position="491"/>
    </location>
</feature>
<evidence type="ECO:0000256" key="2">
    <source>
        <dbReference type="ARBA" id="ARBA00022614"/>
    </source>
</evidence>
<evidence type="ECO:0008006" key="7">
    <source>
        <dbReference type="Google" id="ProtNLM"/>
    </source>
</evidence>
<dbReference type="GO" id="GO:0005829">
    <property type="term" value="C:cytosol"/>
    <property type="evidence" value="ECO:0007669"/>
    <property type="project" value="TreeGrafter"/>
</dbReference>
<gene>
    <name evidence="5" type="ORF">CTHT_0063630</name>
</gene>
<feature type="region of interest" description="Disordered" evidence="4">
    <location>
        <begin position="251"/>
        <end position="374"/>
    </location>
</feature>
<feature type="compositionally biased region" description="Basic and acidic residues" evidence="4">
    <location>
        <begin position="44"/>
        <end position="58"/>
    </location>
</feature>
<feature type="compositionally biased region" description="Polar residues" evidence="4">
    <location>
        <begin position="1100"/>
        <end position="1111"/>
    </location>
</feature>
<feature type="region of interest" description="Disordered" evidence="4">
    <location>
        <begin position="892"/>
        <end position="922"/>
    </location>
</feature>
<feature type="compositionally biased region" description="Low complexity" evidence="4">
    <location>
        <begin position="9"/>
        <end position="43"/>
    </location>
</feature>
<dbReference type="STRING" id="759272.G0SEG1"/>
<sequence>MEHIASLDPNPNSSSSNGNATPSSSTNNAPAPTSTTPSPASNAPEKDSKDGKEGKETHALPIPLLRRSNSARTLLGGSSSDDRKPVPSPPQRRNSWFANISSKFSSSSSSSHNQAPPAAATPAATSQSPPQTSTAAAKPAEFVVPKITPARNAVLQHAAKHDGDGPYIPAPPRTGPTGGLLQVFRRLSSSSSSANLSLGKAHNHGLVERRVLNVDKHRERCAISGLDQAKLRRVAFCVDVEIAPMPRYVDDEKGKAGAKKKDGKKAEGAGAAGAGAGSSQGEQSAANGAQGQQQPVKTLTAAEAKKKEKKKKSEEERKARKEKRRLQAEANGTIPMELHYDSDSSSSGTTPTAQAAPNNCSGTPGRTQPTPTTNPVRIYRRCCQLRETPILKKITEQLGDPANASTEYPGMVEKLDLTGYWLQLTDLITLGDYLAVVPIRELILDGCGLTDEGLRVILAGLLAAKKTRPPVGGRLARKRRGSTVNGEGELLPGTEQGGVVERLVLRNNKFGPEGWKHLCLFVYLCRTLRMLDLEGVPFPKQTAIVPEGQQSVAQLLSKSLGERLGGATLSLLGLGNTGLSAEQLGLVIDGVVKCGVRRLNLANNGIDAEGLRHVARFIKSGVCEGLDLGGNDLSGEGLVDILEAAVGEAAAMGEEPPSTDPAASQQEESGKEGEESMPAERENAQRESIEGKEGTKEGSISSSKETKPEPMDCPLWALSLADCNLTPSSLCKLLPALARLKHFRFLDLSHNQDLFRSDPSAVGVLRRYLPKFPTLKRIHLADCSMSPEQAIALSEILPEIPGLAHISLLGNPQLAELATNATTEEAKEEACALFASLLAAARVSTSLVAVDIEDPSEKSTDLVKALAKQVVAYCLRNMELAAAATPGAQPQQLQAQTVAEEQGQGQGQSQEGEIKPMSKPVEPEYPDVLQRLVGHDVNLSSGMDPDVDAAPDDDYVIGGTGVVKALACCLKNRGDGEDGLKEGESAGEMVQANGAAQGGSSGAKAKETSKHLLLSARKIRLRLQPAINKARAAGTDTHAYHRLMFLDQTLANVIKRFETEFPDTRLPDAPPTPTTSTYPGADLSAPDAQQAPLTEELTKVDSNSTSNSDSALTGPDGATTAAADPTSGGYASDDGQDADEGTELIISPPLSRSNSLLSLSSKALANEEARVLRAGHTFRASFVAVNEAGEPQIDQPLQGEEDAQPVNGGYHQIRKNEDDPPSPRTVPVLDSIVTDLPPLPPSPTSPTSPMTTTRGSRPQIPHSPAPNPTDTASSLESSIDLINADPRHARLLHELLDELGDETLKKEAAEKGISVVFKLRRREIREQLRQAAEKSEEGEWERWVESLRMARVNIRVGDKGEEMGAVDESAVED</sequence>
<evidence type="ECO:0000256" key="4">
    <source>
        <dbReference type="SAM" id="MobiDB-lite"/>
    </source>
</evidence>
<dbReference type="InterPro" id="IPR001611">
    <property type="entry name" value="Leu-rich_rpt"/>
</dbReference>
<feature type="compositionally biased region" description="Pro residues" evidence="4">
    <location>
        <begin position="1237"/>
        <end position="1246"/>
    </location>
</feature>
<keyword evidence="3" id="KW-0677">Repeat</keyword>
<evidence type="ECO:0000256" key="3">
    <source>
        <dbReference type="ARBA" id="ARBA00022737"/>
    </source>
</evidence>
<feature type="compositionally biased region" description="Low complexity" evidence="4">
    <location>
        <begin position="1113"/>
        <end position="1129"/>
    </location>
</feature>
<feature type="compositionally biased region" description="Low complexity" evidence="4">
    <location>
        <begin position="363"/>
        <end position="374"/>
    </location>
</feature>
<dbReference type="PANTHER" id="PTHR24113:SF12">
    <property type="entry name" value="RAN GTPASE-ACTIVATING PROTEIN 1"/>
    <property type="match status" value="1"/>
</dbReference>
<dbReference type="Gene3D" id="3.80.10.10">
    <property type="entry name" value="Ribonuclease Inhibitor"/>
    <property type="match status" value="2"/>
</dbReference>
<keyword evidence="6" id="KW-1185">Reference proteome</keyword>
<feature type="compositionally biased region" description="Low complexity" evidence="4">
    <location>
        <begin position="892"/>
        <end position="911"/>
    </location>
</feature>